<dbReference type="PANTHER" id="PTHR30175:SF1">
    <property type="entry name" value="PTS SYSTEM ARBUTIN-, CELLOBIOSE-, AND SALICIN-SPECIFIC EIIBC COMPONENT-RELATED"/>
    <property type="match status" value="1"/>
</dbReference>
<dbReference type="AlphaFoldDB" id="A0A2X1QBB1"/>
<feature type="transmembrane region" description="Helical" evidence="1">
    <location>
        <begin position="6"/>
        <end position="29"/>
    </location>
</feature>
<dbReference type="PANTHER" id="PTHR30175">
    <property type="entry name" value="PHOSPHOTRANSFERASE SYSTEM TRANSPORT PROTEIN"/>
    <property type="match status" value="1"/>
</dbReference>
<feature type="transmembrane region" description="Helical" evidence="1">
    <location>
        <begin position="76"/>
        <end position="95"/>
    </location>
</feature>
<evidence type="ECO:0000313" key="3">
    <source>
        <dbReference type="EMBL" id="SPX20370.1"/>
    </source>
</evidence>
<protein>
    <submittedName>
        <fullName evidence="3">PTS system beta-glucoside-specific transporter subunit IIABC</fullName>
    </submittedName>
</protein>
<keyword evidence="1" id="KW-1133">Transmembrane helix</keyword>
<dbReference type="GO" id="GO:0015771">
    <property type="term" value="P:trehalose transport"/>
    <property type="evidence" value="ECO:0007669"/>
    <property type="project" value="TreeGrafter"/>
</dbReference>
<dbReference type="Proteomes" id="UP000250780">
    <property type="component" value="Unassembled WGS sequence"/>
</dbReference>
<evidence type="ECO:0000313" key="4">
    <source>
        <dbReference type="Proteomes" id="UP000250780"/>
    </source>
</evidence>
<evidence type="ECO:0000256" key="1">
    <source>
        <dbReference type="SAM" id="Phobius"/>
    </source>
</evidence>
<sequence length="195" mass="20675">MVITPVTFLLVGPLSTWISELIAAGYLWLYQAVPAFAGAVMGGFWQIFVMFGLHWGLVPLCINNFTVLGYDTMIPLLMPAIMAQVGAALGVFLCGTRCAEKSGGGISGVDESVLVSPNQRYMASTCRVSTPLLSPVSVGLWGATIIGYAQTKVYSFGCQVFSPSCKPSRQRELISPSGPALLAVSLPSVAHLSVR</sequence>
<feature type="domain" description="PTS EIIC type-1" evidence="2">
    <location>
        <begin position="1"/>
        <end position="195"/>
    </location>
</feature>
<proteinExistence type="predicted"/>
<organism evidence="3 4">
    <name type="scientific">Escherichia coli</name>
    <dbReference type="NCBI Taxonomy" id="562"/>
    <lineage>
        <taxon>Bacteria</taxon>
        <taxon>Pseudomonadati</taxon>
        <taxon>Pseudomonadota</taxon>
        <taxon>Gammaproteobacteria</taxon>
        <taxon>Enterobacterales</taxon>
        <taxon>Enterobacteriaceae</taxon>
        <taxon>Escherichia</taxon>
    </lineage>
</organism>
<dbReference type="InterPro" id="IPR050558">
    <property type="entry name" value="PTS_Sugar-Specific_Components"/>
</dbReference>
<dbReference type="GO" id="GO:0009401">
    <property type="term" value="P:phosphoenolpyruvate-dependent sugar phosphotransferase system"/>
    <property type="evidence" value="ECO:0007669"/>
    <property type="project" value="TreeGrafter"/>
</dbReference>
<feature type="transmembrane region" description="Helical" evidence="1">
    <location>
        <begin position="36"/>
        <end position="56"/>
    </location>
</feature>
<dbReference type="PROSITE" id="PS51103">
    <property type="entry name" value="PTS_EIIC_TYPE_1"/>
    <property type="match status" value="1"/>
</dbReference>
<keyword evidence="1" id="KW-0812">Transmembrane</keyword>
<dbReference type="GO" id="GO:0005886">
    <property type="term" value="C:plasma membrane"/>
    <property type="evidence" value="ECO:0007669"/>
    <property type="project" value="TreeGrafter"/>
</dbReference>
<gene>
    <name evidence="3" type="primary">bglF_2</name>
    <name evidence="3" type="ORF">NCTC9073_06536</name>
</gene>
<name>A0A2X1QBB1_ECOLX</name>
<keyword evidence="1" id="KW-0472">Membrane</keyword>
<reference evidence="3 4" key="1">
    <citation type="submission" date="2018-06" db="EMBL/GenBank/DDBJ databases">
        <authorList>
            <consortium name="Pathogen Informatics"/>
            <person name="Doyle S."/>
        </authorList>
    </citation>
    <scope>NUCLEOTIDE SEQUENCE [LARGE SCALE GENOMIC DNA]</scope>
    <source>
        <strain evidence="3 4">NCTC9073</strain>
    </source>
</reference>
<accession>A0A2X1QBB1</accession>
<dbReference type="GO" id="GO:0090589">
    <property type="term" value="F:protein-phosphocysteine-trehalose phosphotransferase system transporter activity"/>
    <property type="evidence" value="ECO:0007669"/>
    <property type="project" value="TreeGrafter"/>
</dbReference>
<dbReference type="EMBL" id="UASD01000011">
    <property type="protein sequence ID" value="SPX20370.1"/>
    <property type="molecule type" value="Genomic_DNA"/>
</dbReference>
<dbReference type="InterPro" id="IPR013013">
    <property type="entry name" value="PTS_EIIC_1"/>
</dbReference>
<evidence type="ECO:0000259" key="2">
    <source>
        <dbReference type="PROSITE" id="PS51103"/>
    </source>
</evidence>